<dbReference type="AlphaFoldDB" id="A0A1I7ZHG9"/>
<reference evidence="2" key="1">
    <citation type="submission" date="2016-11" db="UniProtKB">
        <authorList>
            <consortium name="WormBaseParasite"/>
        </authorList>
    </citation>
    <scope>IDENTIFICATION</scope>
</reference>
<proteinExistence type="predicted"/>
<dbReference type="WBParaSite" id="L893_g26359.t1">
    <property type="protein sequence ID" value="L893_g26359.t1"/>
    <property type="gene ID" value="L893_g26359"/>
</dbReference>
<evidence type="ECO:0000313" key="2">
    <source>
        <dbReference type="WBParaSite" id="L893_g26359.t1"/>
    </source>
</evidence>
<accession>A0A1I7ZHG9</accession>
<evidence type="ECO:0000313" key="1">
    <source>
        <dbReference type="Proteomes" id="UP000095287"/>
    </source>
</evidence>
<keyword evidence="1" id="KW-1185">Reference proteome</keyword>
<sequence>MLHVCIHRPTLTNQFNGKTFSCQRAFLSSTAFYDFSAPAQVPKINGASHKRKVLELYAAYLCCLLRIKPLTALKLAPFVLNDSSTYSESTLSSSQEFINL</sequence>
<protein>
    <submittedName>
        <fullName evidence="2">NR LBD domain-containing protein</fullName>
    </submittedName>
</protein>
<dbReference type="Proteomes" id="UP000095287">
    <property type="component" value="Unplaced"/>
</dbReference>
<organism evidence="1 2">
    <name type="scientific">Steinernema glaseri</name>
    <dbReference type="NCBI Taxonomy" id="37863"/>
    <lineage>
        <taxon>Eukaryota</taxon>
        <taxon>Metazoa</taxon>
        <taxon>Ecdysozoa</taxon>
        <taxon>Nematoda</taxon>
        <taxon>Chromadorea</taxon>
        <taxon>Rhabditida</taxon>
        <taxon>Tylenchina</taxon>
        <taxon>Panagrolaimomorpha</taxon>
        <taxon>Strongyloidoidea</taxon>
        <taxon>Steinernematidae</taxon>
        <taxon>Steinernema</taxon>
    </lineage>
</organism>
<name>A0A1I7ZHG9_9BILA</name>